<dbReference type="AlphaFoldDB" id="A0A380ZWA1"/>
<sequence>MKNIILFISSLMIGIILSLILSQNMINLSESNIYALIFLLVFSVPILKYLFPTMRKLEIGTSRFYPNLFKLIAGKLKK</sequence>
<keyword evidence="1" id="KW-1133">Transmembrane helix</keyword>
<proteinExistence type="predicted"/>
<organism evidence="2 3">
    <name type="scientific">Bergeyella zoohelcum</name>
    <dbReference type="NCBI Taxonomy" id="1015"/>
    <lineage>
        <taxon>Bacteria</taxon>
        <taxon>Pseudomonadati</taxon>
        <taxon>Bacteroidota</taxon>
        <taxon>Flavobacteriia</taxon>
        <taxon>Flavobacteriales</taxon>
        <taxon>Weeksellaceae</taxon>
        <taxon>Bergeyella</taxon>
    </lineage>
</organism>
<dbReference type="RefSeq" id="WP_002687663.1">
    <property type="nucleotide sequence ID" value="NZ_UFTJ01000003.1"/>
</dbReference>
<evidence type="ECO:0000256" key="1">
    <source>
        <dbReference type="SAM" id="Phobius"/>
    </source>
</evidence>
<keyword evidence="1" id="KW-0812">Transmembrane</keyword>
<evidence type="ECO:0000313" key="2">
    <source>
        <dbReference type="EMBL" id="SUV53078.1"/>
    </source>
</evidence>
<feature type="transmembrane region" description="Helical" evidence="1">
    <location>
        <begin position="32"/>
        <end position="51"/>
    </location>
</feature>
<keyword evidence="1" id="KW-0472">Membrane</keyword>
<dbReference type="Proteomes" id="UP000255515">
    <property type="component" value="Unassembled WGS sequence"/>
</dbReference>
<dbReference type="EMBL" id="UFTJ01000003">
    <property type="protein sequence ID" value="SUV53078.1"/>
    <property type="molecule type" value="Genomic_DNA"/>
</dbReference>
<name>A0A380ZWA1_9FLAO</name>
<gene>
    <name evidence="2" type="ORF">NCTC11661_02225</name>
</gene>
<evidence type="ECO:0000313" key="3">
    <source>
        <dbReference type="Proteomes" id="UP000255515"/>
    </source>
</evidence>
<protein>
    <submittedName>
        <fullName evidence="2">Uncharacterized protein</fullName>
    </submittedName>
</protein>
<accession>A0A380ZWA1</accession>
<reference evidence="2 3" key="1">
    <citation type="submission" date="2018-06" db="EMBL/GenBank/DDBJ databases">
        <authorList>
            <consortium name="Pathogen Informatics"/>
            <person name="Doyle S."/>
        </authorList>
    </citation>
    <scope>NUCLEOTIDE SEQUENCE [LARGE SCALE GENOMIC DNA]</scope>
    <source>
        <strain evidence="2 3">NCTC11661</strain>
    </source>
</reference>